<dbReference type="EMBL" id="CP092085">
    <property type="protein sequence ID" value="UUN97049.1"/>
    <property type="molecule type" value="Genomic_DNA"/>
</dbReference>
<evidence type="ECO:0000313" key="2">
    <source>
        <dbReference type="EMBL" id="UUN97049.1"/>
    </source>
</evidence>
<keyword evidence="1" id="KW-0812">Transmembrane</keyword>
<protein>
    <submittedName>
        <fullName evidence="2">Uncharacterized protein</fullName>
    </submittedName>
</protein>
<dbReference type="RefSeq" id="WP_228288692.1">
    <property type="nucleotide sequence ID" value="NZ_BKNL01000154.1"/>
</dbReference>
<sequence length="265" mass="30961">MIRKFNLNRKKLIILIICLFVGLVIIAKLIKLGRDSMKPPIVFLIPENFIGPVFVVFDQDDGQDLKTDSLGVSLTVPESGLIKVKASKSDVLTRGMNYDKRNVYWITITKEGQRINMPYFGGGGHDYDKEVNWSWYIDTNNQAKQIIFDPKLYPKTNDPDSYFLTKEQAKLKTVYYWDTCRADIWKNSAELEKYMMDYQSENRETGELLNCMSFSVLYPNMESKNIDASEIYEMQSLKELEQRLISLNQLRQQHLKKYFGQNNKE</sequence>
<accession>A0A9E7P9B4</accession>
<feature type="transmembrane region" description="Helical" evidence="1">
    <location>
        <begin position="12"/>
        <end position="30"/>
    </location>
</feature>
<evidence type="ECO:0000256" key="1">
    <source>
        <dbReference type="SAM" id="Phobius"/>
    </source>
</evidence>
<keyword evidence="1" id="KW-0472">Membrane</keyword>
<evidence type="ECO:0000313" key="3">
    <source>
        <dbReference type="Proteomes" id="UP000644140"/>
    </source>
</evidence>
<dbReference type="AlphaFoldDB" id="A0A9E7P9B4"/>
<organism evidence="2 3">
    <name type="scientific">Acinetobacter bereziniae</name>
    <name type="common">Acinetobacter genomosp. 10</name>
    <dbReference type="NCBI Taxonomy" id="106648"/>
    <lineage>
        <taxon>Bacteria</taxon>
        <taxon>Pseudomonadati</taxon>
        <taxon>Pseudomonadota</taxon>
        <taxon>Gammaproteobacteria</taxon>
        <taxon>Moraxellales</taxon>
        <taxon>Moraxellaceae</taxon>
        <taxon>Acinetobacter</taxon>
    </lineage>
</organism>
<reference evidence="2" key="1">
    <citation type="submission" date="2022-02" db="EMBL/GenBank/DDBJ databases">
        <title>Characterization of Tn125 harboring carbapenem-resistant Acinetobacter bereziniae clinical isolates.</title>
        <authorList>
            <person name="Wong N.-K."/>
            <person name="Pan Q."/>
        </authorList>
    </citation>
    <scope>NUCLEOTIDE SEQUENCE</scope>
    <source>
        <strain evidence="2">GD03393</strain>
    </source>
</reference>
<dbReference type="Proteomes" id="UP000644140">
    <property type="component" value="Chromosome"/>
</dbReference>
<name>A0A9E7P9B4_ACIBZ</name>
<gene>
    <name evidence="2" type="ORF">I9054_017060</name>
</gene>
<proteinExistence type="predicted"/>
<keyword evidence="1" id="KW-1133">Transmembrane helix</keyword>